<evidence type="ECO:0000313" key="3">
    <source>
        <dbReference type="Proteomes" id="UP000230407"/>
    </source>
</evidence>
<keyword evidence="3" id="KW-1185">Reference proteome</keyword>
<name>A0A2M8LQH4_9ACTN</name>
<dbReference type="EMBL" id="PGGW01000069">
    <property type="protein sequence ID" value="PJE94213.1"/>
    <property type="molecule type" value="Genomic_DNA"/>
</dbReference>
<organism evidence="2 3">
    <name type="scientific">Streptomyces carminius</name>
    <dbReference type="NCBI Taxonomy" id="2665496"/>
    <lineage>
        <taxon>Bacteria</taxon>
        <taxon>Bacillati</taxon>
        <taxon>Actinomycetota</taxon>
        <taxon>Actinomycetes</taxon>
        <taxon>Kitasatosporales</taxon>
        <taxon>Streptomycetaceae</taxon>
        <taxon>Streptomyces</taxon>
    </lineage>
</organism>
<feature type="compositionally biased region" description="Gly residues" evidence="1">
    <location>
        <begin position="42"/>
        <end position="62"/>
    </location>
</feature>
<evidence type="ECO:0000256" key="1">
    <source>
        <dbReference type="SAM" id="MobiDB-lite"/>
    </source>
</evidence>
<dbReference type="AlphaFoldDB" id="A0A2M8LQH4"/>
<proteinExistence type="predicted"/>
<dbReference type="Proteomes" id="UP000230407">
    <property type="component" value="Unassembled WGS sequence"/>
</dbReference>
<reference evidence="2 3" key="1">
    <citation type="submission" date="2017-11" db="EMBL/GenBank/DDBJ databases">
        <title>Streptomyces carmine sp. nov., a novel actinomycete isolated from Sophora alopecuroides in Xinjiang, China.</title>
        <authorList>
            <person name="Wang Y."/>
            <person name="Luo X."/>
            <person name="Wan C."/>
            <person name="Zhang L."/>
        </authorList>
    </citation>
    <scope>NUCLEOTIDE SEQUENCE [LARGE SCALE GENOMIC DNA]</scope>
    <source>
        <strain evidence="2 3">TRM SA0054</strain>
    </source>
</reference>
<comment type="caution">
    <text evidence="2">The sequence shown here is derived from an EMBL/GenBank/DDBJ whole genome shotgun (WGS) entry which is preliminary data.</text>
</comment>
<feature type="region of interest" description="Disordered" evidence="1">
    <location>
        <begin position="1"/>
        <end position="74"/>
    </location>
</feature>
<feature type="compositionally biased region" description="Gly residues" evidence="1">
    <location>
        <begin position="17"/>
        <end position="28"/>
    </location>
</feature>
<evidence type="ECO:0000313" key="2">
    <source>
        <dbReference type="EMBL" id="PJE94213.1"/>
    </source>
</evidence>
<protein>
    <submittedName>
        <fullName evidence="2">Uncharacterized protein</fullName>
    </submittedName>
</protein>
<sequence length="130" mass="13408">MTPAPDSRRTRHRRTTRGGGSGAYGLTGGSQPLAPADRVGGGHRGAQPFGGGRGACAGGVGGPAATAADDGGGGPFEVRRYGPAARWERAEAAWYTYEAEGCPEQDEFGLAVTRDGHQEIRLRDPSRVTG</sequence>
<accession>A0A2M8LQH4</accession>
<dbReference type="RefSeq" id="WP_100204825.1">
    <property type="nucleotide sequence ID" value="NZ_PGGW01000069.1"/>
</dbReference>
<gene>
    <name evidence="2" type="ORF">CUT44_28465</name>
</gene>